<dbReference type="Gene3D" id="3.80.30.20">
    <property type="entry name" value="tm_1862 like domain"/>
    <property type="match status" value="1"/>
</dbReference>
<feature type="binding site" evidence="6">
    <location>
        <position position="340"/>
    </location>
    <ligand>
        <name>[4Fe-4S] cluster</name>
        <dbReference type="ChEBI" id="CHEBI:49883"/>
        <note>4Fe-4S-S-AdoMet</note>
    </ligand>
</feature>
<dbReference type="NCBIfam" id="TIGR03904">
    <property type="entry name" value="SAM_YgiQ"/>
    <property type="match status" value="1"/>
</dbReference>
<reference evidence="9" key="1">
    <citation type="submission" date="2019-11" db="EMBL/GenBank/DDBJ databases">
        <authorList>
            <person name="Feng L."/>
        </authorList>
    </citation>
    <scope>NUCLEOTIDE SEQUENCE</scope>
    <source>
        <strain evidence="9">PclaraLFYP37</strain>
    </source>
</reference>
<sequence>MKDFRLTDWLPTTKKEMELRGWDYVDVILFSGDAYVDHPSFGAAVIGRVLETEGYRVAIVPQPDWHGDFRDFKKLGRPRLWFGVAPGCMDSMVNKYTANRRLRSEDAYSPDGRHDLRPEYPTIVYSQILKQLYPDVPVILGGIEASLRRLTHYDYWQERFRPSILCDSGADMIIYGMGEKAVVEISNHLQMAIEDGNAHLDYAEDGTARVGMKTFRDVITHGHCVPQTVSIYNKEDIPGGIVPDDLILNAHETCLKDMKAQAENFRHIEEESNKYHAQRIIQPTGGRYVVVNPPYPPMTQDEIDHSFDLPYTRLPHPKYKEKRIPAYEMIKFSVNLHRGCFGGCAFCTISAHQGKFIVNRSKESILKEVRQITEMPDFKGNLSDLGGPSANMYGMKGKNLKACERCKRPSCIHPEICPNLNTDHTALLDIYHAVDALPGIKRSYIGSGVRYDLLLHDAKDVRINQVNAEYTRELITRHVSGRLKVAPEHTSDRVLELMRKPSFRQFGEFKDIFDRINRESGLRQQIIPYFISSHPGCTEEDMAELAVLTKRMDFQLEQVQDFTPTPMTVSTEAWATGYHPYTLEPVYSAKSPREKLAQRMFFFWYKPEEQQKIKAELRRIGRTDLADKLFDRMRPMEWNKKGNAHYDLEGRRHRPEDRSGHSHRTVSKGENREQASADRACSKSAERERFLQNPRREAGDGRNRAMRRRNSGKS</sequence>
<keyword evidence="2 6" id="KW-0949">S-adenosyl-L-methionine</keyword>
<dbReference type="SUPFAM" id="SSF102114">
    <property type="entry name" value="Radical SAM enzymes"/>
    <property type="match status" value="1"/>
</dbReference>
<evidence type="ECO:0000256" key="7">
    <source>
        <dbReference type="SAM" id="MobiDB-lite"/>
    </source>
</evidence>
<dbReference type="GO" id="GO:0003824">
    <property type="term" value="F:catalytic activity"/>
    <property type="evidence" value="ECO:0007669"/>
    <property type="project" value="InterPro"/>
</dbReference>
<dbReference type="SFLD" id="SFLDS00029">
    <property type="entry name" value="Radical_SAM"/>
    <property type="match status" value="1"/>
</dbReference>
<dbReference type="HAMAP" id="MF_01251">
    <property type="entry name" value="UPF0313"/>
    <property type="match status" value="1"/>
</dbReference>
<name>A0A6N3GUT8_9BACT</name>
<dbReference type="InterPro" id="IPR007197">
    <property type="entry name" value="rSAM"/>
</dbReference>
<dbReference type="InterPro" id="IPR020612">
    <property type="entry name" value="Methylthiotransferase_CS"/>
</dbReference>
<dbReference type="PANTHER" id="PTHR32331:SF0">
    <property type="entry name" value="UPF0313 PROTEIN YGIQ"/>
    <property type="match status" value="1"/>
</dbReference>
<feature type="binding site" evidence="6">
    <location>
        <position position="347"/>
    </location>
    <ligand>
        <name>[4Fe-4S] cluster</name>
        <dbReference type="ChEBI" id="CHEBI:49883"/>
        <note>4Fe-4S-S-AdoMet</note>
    </ligand>
</feature>
<evidence type="ECO:0000256" key="4">
    <source>
        <dbReference type="ARBA" id="ARBA00023004"/>
    </source>
</evidence>
<accession>A0A6N3GUT8</accession>
<evidence type="ECO:0000256" key="1">
    <source>
        <dbReference type="ARBA" id="ARBA00022485"/>
    </source>
</evidence>
<dbReference type="EMBL" id="CACRUT010000031">
    <property type="protein sequence ID" value="VYU67569.1"/>
    <property type="molecule type" value="Genomic_DNA"/>
</dbReference>
<protein>
    <recommendedName>
        <fullName evidence="8">Radical SAM core domain-containing protein</fullName>
    </recommendedName>
</protein>
<dbReference type="InterPro" id="IPR023404">
    <property type="entry name" value="rSAM_horseshoe"/>
</dbReference>
<feature type="binding site" evidence="6">
    <location>
        <position position="344"/>
    </location>
    <ligand>
        <name>[4Fe-4S] cluster</name>
        <dbReference type="ChEBI" id="CHEBI:49883"/>
        <note>4Fe-4S-S-AdoMet</note>
    </ligand>
</feature>
<dbReference type="PROSITE" id="PS51918">
    <property type="entry name" value="RADICAL_SAM"/>
    <property type="match status" value="1"/>
</dbReference>
<feature type="compositionally biased region" description="Basic residues" evidence="7">
    <location>
        <begin position="704"/>
        <end position="714"/>
    </location>
</feature>
<dbReference type="RefSeq" id="WP_412441512.1">
    <property type="nucleotide sequence ID" value="NZ_CACRUT010000031.1"/>
</dbReference>
<dbReference type="SFLD" id="SFLDG01069">
    <property type="entry name" value="UPF0313"/>
    <property type="match status" value="1"/>
</dbReference>
<dbReference type="InterPro" id="IPR024560">
    <property type="entry name" value="UPF0313_C"/>
</dbReference>
<dbReference type="InterPro" id="IPR006638">
    <property type="entry name" value="Elp3/MiaA/NifB-like_rSAM"/>
</dbReference>
<dbReference type="InterPro" id="IPR022946">
    <property type="entry name" value="UPF0313"/>
</dbReference>
<dbReference type="GO" id="GO:0051539">
    <property type="term" value="F:4 iron, 4 sulfur cluster binding"/>
    <property type="evidence" value="ECO:0007669"/>
    <property type="project" value="UniProtKB-KW"/>
</dbReference>
<feature type="compositionally biased region" description="Basic and acidic residues" evidence="7">
    <location>
        <begin position="641"/>
        <end position="660"/>
    </location>
</feature>
<gene>
    <name evidence="9" type="ORF">PCLFYP37_00597</name>
</gene>
<organism evidence="9">
    <name type="scientific">Paraprevotella clara</name>
    <dbReference type="NCBI Taxonomy" id="454154"/>
    <lineage>
        <taxon>Bacteria</taxon>
        <taxon>Pseudomonadati</taxon>
        <taxon>Bacteroidota</taxon>
        <taxon>Bacteroidia</taxon>
        <taxon>Bacteroidales</taxon>
        <taxon>Prevotellaceae</taxon>
        <taxon>Paraprevotella</taxon>
    </lineage>
</organism>
<dbReference type="Pfam" id="PF11842">
    <property type="entry name" value="DUF3362"/>
    <property type="match status" value="1"/>
</dbReference>
<evidence type="ECO:0000256" key="5">
    <source>
        <dbReference type="ARBA" id="ARBA00023014"/>
    </source>
</evidence>
<comment type="similarity">
    <text evidence="6">Belongs to the UPF0313 family.</text>
</comment>
<dbReference type="SMART" id="SM00729">
    <property type="entry name" value="Elp3"/>
    <property type="match status" value="1"/>
</dbReference>
<dbReference type="PROSITE" id="PS01278">
    <property type="entry name" value="MTTASE_RADICAL"/>
    <property type="match status" value="1"/>
</dbReference>
<evidence type="ECO:0000256" key="6">
    <source>
        <dbReference type="HAMAP-Rule" id="MF_01251"/>
    </source>
</evidence>
<keyword evidence="4 6" id="KW-0408">Iron</keyword>
<evidence type="ECO:0000259" key="8">
    <source>
        <dbReference type="PROSITE" id="PS51918"/>
    </source>
</evidence>
<feature type="domain" description="Radical SAM core" evidence="8">
    <location>
        <begin position="326"/>
        <end position="606"/>
    </location>
</feature>
<proteinExistence type="inferred from homology"/>
<dbReference type="AlphaFoldDB" id="A0A6N3GUT8"/>
<dbReference type="InterPro" id="IPR058240">
    <property type="entry name" value="rSAM_sf"/>
</dbReference>
<dbReference type="InterPro" id="IPR013704">
    <property type="entry name" value="UPF0313_N"/>
</dbReference>
<evidence type="ECO:0000313" key="9">
    <source>
        <dbReference type="EMBL" id="VYU67569.1"/>
    </source>
</evidence>
<feature type="compositionally biased region" description="Basic and acidic residues" evidence="7">
    <location>
        <begin position="667"/>
        <end position="703"/>
    </location>
</feature>
<feature type="region of interest" description="Disordered" evidence="7">
    <location>
        <begin position="641"/>
        <end position="714"/>
    </location>
</feature>
<evidence type="ECO:0000256" key="2">
    <source>
        <dbReference type="ARBA" id="ARBA00022691"/>
    </source>
</evidence>
<dbReference type="Pfam" id="PF08497">
    <property type="entry name" value="Radical_SAM_N"/>
    <property type="match status" value="1"/>
</dbReference>
<keyword evidence="5 6" id="KW-0411">Iron-sulfur</keyword>
<dbReference type="GO" id="GO:0005506">
    <property type="term" value="F:iron ion binding"/>
    <property type="evidence" value="ECO:0007669"/>
    <property type="project" value="UniProtKB-UniRule"/>
</dbReference>
<evidence type="ECO:0000256" key="3">
    <source>
        <dbReference type="ARBA" id="ARBA00022723"/>
    </source>
</evidence>
<comment type="cofactor">
    <cofactor evidence="6">
        <name>[4Fe-4S] cluster</name>
        <dbReference type="ChEBI" id="CHEBI:49883"/>
    </cofactor>
    <text evidence="6">Binds 1 [4Fe-4S] cluster. The cluster is coordinated with 3 cysteines and an exchangeable S-adenosyl-L-methionine.</text>
</comment>
<dbReference type="PANTHER" id="PTHR32331">
    <property type="entry name" value="UPF0313 PROTEIN YGIQ"/>
    <property type="match status" value="1"/>
</dbReference>
<keyword evidence="3 6" id="KW-0479">Metal-binding</keyword>
<keyword evidence="1 6" id="KW-0004">4Fe-4S</keyword>